<dbReference type="EMBL" id="CAJOBJ010231623">
    <property type="protein sequence ID" value="CAF5056061.1"/>
    <property type="molecule type" value="Genomic_DNA"/>
</dbReference>
<evidence type="ECO:0000313" key="1">
    <source>
        <dbReference type="EMBL" id="CAF5040852.1"/>
    </source>
</evidence>
<accession>A0A8S3E225</accession>
<dbReference type="EMBL" id="CAJOBI010220808">
    <property type="protein sequence ID" value="CAF5040852.1"/>
    <property type="molecule type" value="Genomic_DNA"/>
</dbReference>
<proteinExistence type="predicted"/>
<dbReference type="Proteomes" id="UP000681720">
    <property type="component" value="Unassembled WGS sequence"/>
</dbReference>
<evidence type="ECO:0000313" key="2">
    <source>
        <dbReference type="EMBL" id="CAF5056061.1"/>
    </source>
</evidence>
<dbReference type="AlphaFoldDB" id="A0A8S3E225"/>
<reference evidence="2" key="1">
    <citation type="submission" date="2021-02" db="EMBL/GenBank/DDBJ databases">
        <authorList>
            <person name="Nowell W R."/>
        </authorList>
    </citation>
    <scope>NUCLEOTIDE SEQUENCE</scope>
</reference>
<name>A0A8S3E225_9BILA</name>
<organism evidence="2 3">
    <name type="scientific">Rotaria magnacalcarata</name>
    <dbReference type="NCBI Taxonomy" id="392030"/>
    <lineage>
        <taxon>Eukaryota</taxon>
        <taxon>Metazoa</taxon>
        <taxon>Spiralia</taxon>
        <taxon>Gnathifera</taxon>
        <taxon>Rotifera</taxon>
        <taxon>Eurotatoria</taxon>
        <taxon>Bdelloidea</taxon>
        <taxon>Philodinida</taxon>
        <taxon>Philodinidae</taxon>
        <taxon>Rotaria</taxon>
    </lineage>
</organism>
<sequence>MKRNIFSLFRHAKINLSNRCNKQQQQQQQRSIQTSTDHFASVEEVIV</sequence>
<feature type="non-terminal residue" evidence="2">
    <location>
        <position position="1"/>
    </location>
</feature>
<protein>
    <submittedName>
        <fullName evidence="2">Uncharacterized protein</fullName>
    </submittedName>
</protein>
<gene>
    <name evidence="2" type="ORF">GIL414_LOCUS60247</name>
    <name evidence="1" type="ORF">SMN809_LOCUS58628</name>
</gene>
<dbReference type="Proteomes" id="UP000676336">
    <property type="component" value="Unassembled WGS sequence"/>
</dbReference>
<evidence type="ECO:0000313" key="3">
    <source>
        <dbReference type="Proteomes" id="UP000681720"/>
    </source>
</evidence>
<comment type="caution">
    <text evidence="2">The sequence shown here is derived from an EMBL/GenBank/DDBJ whole genome shotgun (WGS) entry which is preliminary data.</text>
</comment>